<keyword evidence="5 8" id="KW-0418">Kinase</keyword>
<evidence type="ECO:0000259" key="7">
    <source>
        <dbReference type="PROSITE" id="PS50011"/>
    </source>
</evidence>
<evidence type="ECO:0000256" key="1">
    <source>
        <dbReference type="ARBA" id="ARBA00006485"/>
    </source>
</evidence>
<dbReference type="InterPro" id="IPR000719">
    <property type="entry name" value="Prot_kinase_dom"/>
</dbReference>
<gene>
    <name evidence="8" type="ORF">TPC1_14150</name>
</gene>
<dbReference type="Gene3D" id="1.10.510.10">
    <property type="entry name" value="Transferase(Phosphotransferase) domain 1"/>
    <property type="match status" value="1"/>
</dbReference>
<evidence type="ECO:0000256" key="5">
    <source>
        <dbReference type="ARBA" id="ARBA00022777"/>
    </source>
</evidence>
<proteinExistence type="inferred from homology"/>
<dbReference type="Gene3D" id="3.30.200.20">
    <property type="entry name" value="Phosphorylase Kinase, domain 1"/>
    <property type="match status" value="1"/>
</dbReference>
<name>A0A146KDZ3_9EUKA</name>
<dbReference type="SMART" id="SM00220">
    <property type="entry name" value="S_TKc"/>
    <property type="match status" value="1"/>
</dbReference>
<evidence type="ECO:0000256" key="3">
    <source>
        <dbReference type="ARBA" id="ARBA00022679"/>
    </source>
</evidence>
<dbReference type="GO" id="GO:0005737">
    <property type="term" value="C:cytoplasm"/>
    <property type="evidence" value="ECO:0007669"/>
    <property type="project" value="TreeGrafter"/>
</dbReference>
<dbReference type="Pfam" id="PF00069">
    <property type="entry name" value="Pkinase"/>
    <property type="match status" value="1"/>
</dbReference>
<keyword evidence="6" id="KW-0067">ATP-binding</keyword>
<dbReference type="GO" id="GO:0005524">
    <property type="term" value="F:ATP binding"/>
    <property type="evidence" value="ECO:0007669"/>
    <property type="project" value="UniProtKB-KW"/>
</dbReference>
<dbReference type="PANTHER" id="PTHR24056:SF46">
    <property type="entry name" value="CYCLIN-DEPENDENT KINASE 5"/>
    <property type="match status" value="1"/>
</dbReference>
<dbReference type="InterPro" id="IPR050108">
    <property type="entry name" value="CDK"/>
</dbReference>
<evidence type="ECO:0000256" key="4">
    <source>
        <dbReference type="ARBA" id="ARBA00022741"/>
    </source>
</evidence>
<dbReference type="EMBL" id="GDID01003067">
    <property type="protein sequence ID" value="JAP93539.1"/>
    <property type="molecule type" value="Transcribed_RNA"/>
</dbReference>
<keyword evidence="2" id="KW-0723">Serine/threonine-protein kinase</keyword>
<keyword evidence="3" id="KW-0808">Transferase</keyword>
<sequence>DLTIPDNCRFIKYIASGAYGDVSECFSSQFNKTVAIKRIKMEHDYPSVPSTTLREISILKKLNQYDNENIIKLLDVNYDKRNIFIVFEYCDIDLEQYLKKNTLSQSECKYLFKQLLNGLKLIHDQECVHRDIKPNNLLLKLPPQSESDFSSQIVLKISDFGLARTFAIPGQVSANVATLWYRAPELLIGKINYAQEIDIWSAGCVLYKMLTGEALFQVQSEEELMQEICYIFGGYDSGNWPKDGTYRQKLMPYEEYQENFDKFESLGPEIAELLKGMLNVDPKKRLTLQQIVQAKWLDE</sequence>
<organism evidence="8">
    <name type="scientific">Trepomonas sp. PC1</name>
    <dbReference type="NCBI Taxonomy" id="1076344"/>
    <lineage>
        <taxon>Eukaryota</taxon>
        <taxon>Metamonada</taxon>
        <taxon>Diplomonadida</taxon>
        <taxon>Hexamitidae</taxon>
        <taxon>Hexamitinae</taxon>
        <taxon>Trepomonas</taxon>
    </lineage>
</organism>
<protein>
    <submittedName>
        <fullName evidence="8">Kinase, CMGC CDK</fullName>
    </submittedName>
</protein>
<dbReference type="GO" id="GO:0004693">
    <property type="term" value="F:cyclin-dependent protein serine/threonine kinase activity"/>
    <property type="evidence" value="ECO:0007669"/>
    <property type="project" value="TreeGrafter"/>
</dbReference>
<keyword evidence="4" id="KW-0547">Nucleotide-binding</keyword>
<evidence type="ECO:0000256" key="2">
    <source>
        <dbReference type="ARBA" id="ARBA00022527"/>
    </source>
</evidence>
<dbReference type="AlphaFoldDB" id="A0A146KDZ3"/>
<dbReference type="PROSITE" id="PS50011">
    <property type="entry name" value="PROTEIN_KINASE_DOM"/>
    <property type="match status" value="1"/>
</dbReference>
<feature type="domain" description="Protein kinase" evidence="7">
    <location>
        <begin position="8"/>
        <end position="297"/>
    </location>
</feature>
<reference evidence="8" key="1">
    <citation type="submission" date="2015-07" db="EMBL/GenBank/DDBJ databases">
        <title>Adaptation to a free-living lifestyle via gene acquisitions in the diplomonad Trepomonas sp. PC1.</title>
        <authorList>
            <person name="Xu F."/>
            <person name="Jerlstrom-Hultqvist J."/>
            <person name="Kolisko M."/>
            <person name="Simpson A.G.B."/>
            <person name="Roger A.J."/>
            <person name="Svard S.G."/>
            <person name="Andersson J.O."/>
        </authorList>
    </citation>
    <scope>NUCLEOTIDE SEQUENCE</scope>
    <source>
        <strain evidence="8">PC1</strain>
    </source>
</reference>
<dbReference type="FunFam" id="1.10.510.10:FF:000624">
    <property type="entry name" value="Mitogen-activated protein kinase"/>
    <property type="match status" value="1"/>
</dbReference>
<dbReference type="PROSITE" id="PS00108">
    <property type="entry name" value="PROTEIN_KINASE_ST"/>
    <property type="match status" value="1"/>
</dbReference>
<accession>A0A146KDZ3</accession>
<evidence type="ECO:0000256" key="6">
    <source>
        <dbReference type="ARBA" id="ARBA00022840"/>
    </source>
</evidence>
<dbReference type="PANTHER" id="PTHR24056">
    <property type="entry name" value="CELL DIVISION PROTEIN KINASE"/>
    <property type="match status" value="1"/>
</dbReference>
<dbReference type="InterPro" id="IPR008271">
    <property type="entry name" value="Ser/Thr_kinase_AS"/>
</dbReference>
<dbReference type="GO" id="GO:0005634">
    <property type="term" value="C:nucleus"/>
    <property type="evidence" value="ECO:0007669"/>
    <property type="project" value="TreeGrafter"/>
</dbReference>
<feature type="non-terminal residue" evidence="8">
    <location>
        <position position="1"/>
    </location>
</feature>
<dbReference type="InterPro" id="IPR011009">
    <property type="entry name" value="Kinase-like_dom_sf"/>
</dbReference>
<evidence type="ECO:0000313" key="8">
    <source>
        <dbReference type="EMBL" id="JAP93539.1"/>
    </source>
</evidence>
<dbReference type="SUPFAM" id="SSF56112">
    <property type="entry name" value="Protein kinase-like (PK-like)"/>
    <property type="match status" value="1"/>
</dbReference>
<comment type="similarity">
    <text evidence="1">Belongs to the protein kinase superfamily. CMGC Ser/Thr protein kinase family. CDC2/CDKX subfamily.</text>
</comment>